<sequence length="84" mass="9868">MLEQLASKSGEQQEKIVKYERQLLIKRNLSGGSSSLEINRDQPKQTWKLVAYGTNFEERIPVRFKVDEKAIAIIENLQRHEIWL</sequence>
<protein>
    <submittedName>
        <fullName evidence="1">Uncharacterized protein</fullName>
    </submittedName>
</protein>
<dbReference type="EMBL" id="CAQQ02148033">
    <property type="status" value="NOT_ANNOTATED_CDS"/>
    <property type="molecule type" value="Genomic_DNA"/>
</dbReference>
<organism evidence="1 2">
    <name type="scientific">Megaselia scalaris</name>
    <name type="common">Humpbacked fly</name>
    <name type="synonym">Phora scalaris</name>
    <dbReference type="NCBI Taxonomy" id="36166"/>
    <lineage>
        <taxon>Eukaryota</taxon>
        <taxon>Metazoa</taxon>
        <taxon>Ecdysozoa</taxon>
        <taxon>Arthropoda</taxon>
        <taxon>Hexapoda</taxon>
        <taxon>Insecta</taxon>
        <taxon>Pterygota</taxon>
        <taxon>Neoptera</taxon>
        <taxon>Endopterygota</taxon>
        <taxon>Diptera</taxon>
        <taxon>Brachycera</taxon>
        <taxon>Muscomorpha</taxon>
        <taxon>Platypezoidea</taxon>
        <taxon>Phoridae</taxon>
        <taxon>Megaseliini</taxon>
        <taxon>Megaselia</taxon>
    </lineage>
</organism>
<evidence type="ECO:0000313" key="1">
    <source>
        <dbReference type="EnsemblMetazoa" id="MESCA008675-PA"/>
    </source>
</evidence>
<dbReference type="Proteomes" id="UP000015102">
    <property type="component" value="Unassembled WGS sequence"/>
</dbReference>
<dbReference type="HOGENOM" id="CLU_2530053_0_0_1"/>
<accession>T1GXW3</accession>
<evidence type="ECO:0000313" key="2">
    <source>
        <dbReference type="Proteomes" id="UP000015102"/>
    </source>
</evidence>
<name>T1GXW3_MEGSC</name>
<reference evidence="1" key="2">
    <citation type="submission" date="2015-06" db="UniProtKB">
        <authorList>
            <consortium name="EnsemblMetazoa"/>
        </authorList>
    </citation>
    <scope>IDENTIFICATION</scope>
</reference>
<reference evidence="2" key="1">
    <citation type="submission" date="2013-02" db="EMBL/GenBank/DDBJ databases">
        <authorList>
            <person name="Hughes D."/>
        </authorList>
    </citation>
    <scope>NUCLEOTIDE SEQUENCE</scope>
    <source>
        <strain>Durham</strain>
        <strain evidence="2">NC isolate 2 -- Noor lab</strain>
    </source>
</reference>
<dbReference type="EnsemblMetazoa" id="MESCA008675-RA">
    <property type="protein sequence ID" value="MESCA008675-PA"/>
    <property type="gene ID" value="MESCA008675"/>
</dbReference>
<proteinExistence type="predicted"/>
<dbReference type="AlphaFoldDB" id="T1GXW3"/>
<keyword evidence="2" id="KW-1185">Reference proteome</keyword>